<organism evidence="2 3">
    <name type="scientific">Calocera viscosa (strain TUFC12733)</name>
    <dbReference type="NCBI Taxonomy" id="1330018"/>
    <lineage>
        <taxon>Eukaryota</taxon>
        <taxon>Fungi</taxon>
        <taxon>Dikarya</taxon>
        <taxon>Basidiomycota</taxon>
        <taxon>Agaricomycotina</taxon>
        <taxon>Dacrymycetes</taxon>
        <taxon>Dacrymycetales</taxon>
        <taxon>Dacrymycetaceae</taxon>
        <taxon>Calocera</taxon>
    </lineage>
</organism>
<gene>
    <name evidence="2" type="ORF">CALVIDRAFT_538491</name>
</gene>
<dbReference type="AlphaFoldDB" id="A0A167KUF3"/>
<evidence type="ECO:0000313" key="2">
    <source>
        <dbReference type="EMBL" id="KZO95017.1"/>
    </source>
</evidence>
<sequence>MPELSHTPSSGSPPTPARYTPAYAYAYSHPRLHLDMDMDIDRSEALAEHGPETDDGLHESFAARTKAVSYPDLVMLARKRPAPPAARAGAGAGAARGLPGGGMRASRTPQERRRTELVYTRRETSVERRAGWEERGERTELGGLFFDGVSAQEKGEGVAVGGREGWRVWALDRAARAVGLD</sequence>
<reference evidence="2 3" key="1">
    <citation type="journal article" date="2016" name="Mol. Biol. Evol.">
        <title>Comparative Genomics of Early-Diverging Mushroom-Forming Fungi Provides Insights into the Origins of Lignocellulose Decay Capabilities.</title>
        <authorList>
            <person name="Nagy L.G."/>
            <person name="Riley R."/>
            <person name="Tritt A."/>
            <person name="Adam C."/>
            <person name="Daum C."/>
            <person name="Floudas D."/>
            <person name="Sun H."/>
            <person name="Yadav J.S."/>
            <person name="Pangilinan J."/>
            <person name="Larsson K.H."/>
            <person name="Matsuura K."/>
            <person name="Barry K."/>
            <person name="Labutti K."/>
            <person name="Kuo R."/>
            <person name="Ohm R.A."/>
            <person name="Bhattacharya S.S."/>
            <person name="Shirouzu T."/>
            <person name="Yoshinaga Y."/>
            <person name="Martin F.M."/>
            <person name="Grigoriev I.V."/>
            <person name="Hibbett D.S."/>
        </authorList>
    </citation>
    <scope>NUCLEOTIDE SEQUENCE [LARGE SCALE GENOMIC DNA]</scope>
    <source>
        <strain evidence="2 3">TUFC12733</strain>
    </source>
</reference>
<keyword evidence="3" id="KW-1185">Reference proteome</keyword>
<dbReference type="EMBL" id="KV417291">
    <property type="protein sequence ID" value="KZO95017.1"/>
    <property type="molecule type" value="Genomic_DNA"/>
</dbReference>
<name>A0A167KUF3_CALVF</name>
<evidence type="ECO:0000313" key="3">
    <source>
        <dbReference type="Proteomes" id="UP000076738"/>
    </source>
</evidence>
<protein>
    <submittedName>
        <fullName evidence="2">Uncharacterized protein</fullName>
    </submittedName>
</protein>
<accession>A0A167KUF3</accession>
<dbReference type="OrthoDB" id="10655864at2759"/>
<proteinExistence type="predicted"/>
<dbReference type="Proteomes" id="UP000076738">
    <property type="component" value="Unassembled WGS sequence"/>
</dbReference>
<feature type="compositionally biased region" description="Gly residues" evidence="1">
    <location>
        <begin position="90"/>
        <end position="103"/>
    </location>
</feature>
<feature type="region of interest" description="Disordered" evidence="1">
    <location>
        <begin position="81"/>
        <end position="115"/>
    </location>
</feature>
<evidence type="ECO:0000256" key="1">
    <source>
        <dbReference type="SAM" id="MobiDB-lite"/>
    </source>
</evidence>